<gene>
    <name evidence="1" type="ORF">QNJ86_08850</name>
</gene>
<keyword evidence="2" id="KW-1185">Reference proteome</keyword>
<evidence type="ECO:0000313" key="1">
    <source>
        <dbReference type="EMBL" id="MDJ1650904.1"/>
    </source>
</evidence>
<organism evidence="1 2">
    <name type="scientific">Gordonibacter faecis</name>
    <dbReference type="NCBI Taxonomy" id="3047475"/>
    <lineage>
        <taxon>Bacteria</taxon>
        <taxon>Bacillati</taxon>
        <taxon>Actinomycetota</taxon>
        <taxon>Coriobacteriia</taxon>
        <taxon>Eggerthellales</taxon>
        <taxon>Eggerthellaceae</taxon>
        <taxon>Gordonibacter</taxon>
    </lineage>
</organism>
<sequence length="122" mass="13493">MATTYESSFELMRKARSLMDEAATSGAGEADGQVRMAFYLLYRAASLAVMVSPPAVKEAAERGPELSLLTDTLMRRYYRGEGAPRDPAAALAEFERWSETVARFVNSLAAQAKLSVREPKRR</sequence>
<dbReference type="EMBL" id="JASJEU010000016">
    <property type="protein sequence ID" value="MDJ1650904.1"/>
    <property type="molecule type" value="Genomic_DNA"/>
</dbReference>
<dbReference type="RefSeq" id="WP_283832248.1">
    <property type="nucleotide sequence ID" value="NZ_JASJEU010000016.1"/>
</dbReference>
<evidence type="ECO:0008006" key="3">
    <source>
        <dbReference type="Google" id="ProtNLM"/>
    </source>
</evidence>
<evidence type="ECO:0000313" key="2">
    <source>
        <dbReference type="Proteomes" id="UP001232750"/>
    </source>
</evidence>
<proteinExistence type="predicted"/>
<protein>
    <recommendedName>
        <fullName evidence="3">HEPN domain-containing protein</fullName>
    </recommendedName>
</protein>
<reference evidence="1 2" key="1">
    <citation type="submission" date="2023-05" db="EMBL/GenBank/DDBJ databases">
        <title>Gordonibacter KGMB12511T sp. nov., isolated from faeces of healthy Korean.</title>
        <authorList>
            <person name="Kim H.S."/>
            <person name="Kim J.-S."/>
            <person name="Suh M.K."/>
            <person name="Eom M.K."/>
            <person name="Do H.E."/>
            <person name="Lee J.-S."/>
        </authorList>
    </citation>
    <scope>NUCLEOTIDE SEQUENCE [LARGE SCALE GENOMIC DNA]</scope>
    <source>
        <strain evidence="1 2">KGMB12511</strain>
    </source>
</reference>
<comment type="caution">
    <text evidence="1">The sequence shown here is derived from an EMBL/GenBank/DDBJ whole genome shotgun (WGS) entry which is preliminary data.</text>
</comment>
<dbReference type="Proteomes" id="UP001232750">
    <property type="component" value="Unassembled WGS sequence"/>
</dbReference>
<accession>A0ABT7DMZ2</accession>
<name>A0ABT7DMZ2_9ACTN</name>